<evidence type="ECO:0000313" key="2">
    <source>
        <dbReference type="EMBL" id="CAH64008.1"/>
    </source>
</evidence>
<name>Q5L5S9_CHLAB</name>
<reference evidence="2 3" key="1">
    <citation type="journal article" date="2005" name="Genome Res.">
        <title>The Chlamydophila abortus genome sequence reveals an array of variable proteins that contribute to interspecies variation.</title>
        <authorList>
            <person name="Thomson N.R."/>
            <person name="Yeats C."/>
            <person name="Bell K."/>
            <person name="Holden M.T.G."/>
            <person name="Bentley S.D."/>
            <person name="Livingstone M."/>
            <person name="Cerdeno-Tarraga A.M."/>
            <person name="Harris B."/>
            <person name="Doggett J."/>
            <person name="Ormond D."/>
            <person name="Mungal K."/>
            <person name="Clarke K."/>
            <person name="Feltwell T."/>
            <person name="Hance Z."/>
            <person name="Sanders M."/>
            <person name="Quail M.A."/>
            <person name="Price C."/>
            <person name="Parkhill J."/>
            <person name="Longbottom D."/>
        </authorList>
    </citation>
    <scope>NUCLEOTIDE SEQUENCE [LARGE SCALE GENOMIC DNA]</scope>
    <source>
        <strain evidence="3">DSM 27085 / S26/3</strain>
    </source>
</reference>
<evidence type="ECO:0000256" key="1">
    <source>
        <dbReference type="SAM" id="Phobius"/>
    </source>
</evidence>
<keyword evidence="1" id="KW-1133">Transmembrane helix</keyword>
<organism evidence="2 3">
    <name type="scientific">Chlamydia abortus (strain DSM 27085 / S26/3)</name>
    <name type="common">Chlamydophila abortus</name>
    <dbReference type="NCBI Taxonomy" id="218497"/>
    <lineage>
        <taxon>Bacteria</taxon>
        <taxon>Pseudomonadati</taxon>
        <taxon>Chlamydiota</taxon>
        <taxon>Chlamydiia</taxon>
        <taxon>Chlamydiales</taxon>
        <taxon>Chlamydiaceae</taxon>
        <taxon>Chlamydia/Chlamydophila group</taxon>
        <taxon>Chlamydia</taxon>
    </lineage>
</organism>
<keyword evidence="1" id="KW-0812">Transmembrane</keyword>
<proteinExistence type="predicted"/>
<sequence>MFINQYHDNTEFNQSTQNYPTLFRLGFVRDQFGLKSWTIEWIFSDDIEDLDADGVIIQVLRALPIIGVILGIGKLYSVWSTDTLEDNRKDKIILTLTGIIEICGLGIITLIMKILYHALAHILIFCLPRLVHRRNSDAEDNFREHLISQLSCEL</sequence>
<accession>Q5L5S9</accession>
<keyword evidence="1" id="KW-0472">Membrane</keyword>
<keyword evidence="3" id="KW-1185">Reference proteome</keyword>
<dbReference type="KEGG" id="cab:CAB560A"/>
<feature type="transmembrane region" description="Helical" evidence="1">
    <location>
        <begin position="55"/>
        <end position="79"/>
    </location>
</feature>
<dbReference type="HOGENOM" id="CLU_143348_3_0_0"/>
<dbReference type="RefSeq" id="WP_011097163.1">
    <property type="nucleotide sequence ID" value="NC_004552.2"/>
</dbReference>
<evidence type="ECO:0000313" key="3">
    <source>
        <dbReference type="Proteomes" id="UP000001012"/>
    </source>
</evidence>
<protein>
    <submittedName>
        <fullName evidence="2">Conserved hypothetical membrane protein</fullName>
    </submittedName>
</protein>
<feature type="transmembrane region" description="Helical" evidence="1">
    <location>
        <begin position="91"/>
        <end position="108"/>
    </location>
</feature>
<dbReference type="OrthoDB" id="18074at2"/>
<gene>
    <name evidence="2" type="ORF">CAB560A</name>
</gene>
<dbReference type="EMBL" id="CR848038">
    <property type="protein sequence ID" value="CAH64008.1"/>
    <property type="molecule type" value="Genomic_DNA"/>
</dbReference>
<dbReference type="AlphaFoldDB" id="Q5L5S9"/>
<dbReference type="Proteomes" id="UP000001012">
    <property type="component" value="Chromosome"/>
</dbReference>